<dbReference type="Proteomes" id="UP000017559">
    <property type="component" value="Unassembled WGS sequence"/>
</dbReference>
<keyword evidence="2" id="KW-1185">Reference proteome</keyword>
<dbReference type="AlphaFoldDB" id="V2WF75"/>
<evidence type="ECO:0000313" key="1">
    <source>
        <dbReference type="EMBL" id="ESK85503.1"/>
    </source>
</evidence>
<proteinExistence type="predicted"/>
<dbReference type="EMBL" id="AWSO01001060">
    <property type="protein sequence ID" value="ESK85503.1"/>
    <property type="molecule type" value="Genomic_DNA"/>
</dbReference>
<dbReference type="KEGG" id="mrr:Moror_10097"/>
<name>V2WF75_MONRO</name>
<gene>
    <name evidence="1" type="ORF">Moror_10097</name>
</gene>
<accession>V2WF75</accession>
<organism evidence="1 2">
    <name type="scientific">Moniliophthora roreri (strain MCA 2997)</name>
    <name type="common">Cocoa frosty pod rot fungus</name>
    <name type="synonym">Crinipellis roreri</name>
    <dbReference type="NCBI Taxonomy" id="1381753"/>
    <lineage>
        <taxon>Eukaryota</taxon>
        <taxon>Fungi</taxon>
        <taxon>Dikarya</taxon>
        <taxon>Basidiomycota</taxon>
        <taxon>Agaricomycotina</taxon>
        <taxon>Agaricomycetes</taxon>
        <taxon>Agaricomycetidae</taxon>
        <taxon>Agaricales</taxon>
        <taxon>Marasmiineae</taxon>
        <taxon>Marasmiaceae</taxon>
        <taxon>Moniliophthora</taxon>
    </lineage>
</organism>
<dbReference type="HOGENOM" id="CLU_627121_0_0_1"/>
<reference evidence="1 2" key="1">
    <citation type="journal article" date="2014" name="BMC Genomics">
        <title>Genome and secretome analysis of the hemibiotrophic fungal pathogen, Moniliophthora roreri, which causes frosty pod rot disease of cacao: mechanisms of the biotrophic and necrotrophic phases.</title>
        <authorList>
            <person name="Meinhardt L.W."/>
            <person name="Costa G.G.L."/>
            <person name="Thomazella D.P.T."/>
            <person name="Teixeira P.J.P.L."/>
            <person name="Carazzolle M.F."/>
            <person name="Schuster S.C."/>
            <person name="Carlson J.E."/>
            <person name="Guiltinan M.J."/>
            <person name="Mieczkowski P."/>
            <person name="Farmer A."/>
            <person name="Ramaraj T."/>
            <person name="Crozier J."/>
            <person name="Davis R.E."/>
            <person name="Shao J."/>
            <person name="Melnick R.L."/>
            <person name="Pereira G.A.G."/>
            <person name="Bailey B.A."/>
        </authorList>
    </citation>
    <scope>NUCLEOTIDE SEQUENCE [LARGE SCALE GENOMIC DNA]</scope>
    <source>
        <strain evidence="1 2">MCA 2997</strain>
    </source>
</reference>
<comment type="caution">
    <text evidence="1">The sequence shown here is derived from an EMBL/GenBank/DDBJ whole genome shotgun (WGS) entry which is preliminary data.</text>
</comment>
<evidence type="ECO:0000313" key="2">
    <source>
        <dbReference type="Proteomes" id="UP000017559"/>
    </source>
</evidence>
<dbReference type="OrthoDB" id="3678961at2759"/>
<sequence length="437" mass="47110">MSMWLTGDVSGMPKMIVKDVIPQSNSGIGFVQNRNSVVSQTFGIRNHQQLIMGDFIKYDGQDTIIRQGLTTFISNPGDLALYKAIDLHFVEYEWVLIANLENDAGSLATYEQEYRVGLQFTSGSEYDAPWNISAEFSGLNFGYQQINKVFSKSETSTQGATFKAGVTVGPNSRAYLYQKRYKFRPEVWFLLDAWAKMWAVGQLQVNRPLTRSAVVVIDSDEYRSSSYALSAKDGVVCADIVTPDKIYTQANIKQFQDVPAKARNYLRDRGINGALENCGNDGNGRGIGDGSFNGRYNDVGMECSMLGVPGYISTHRHSTIANHTSGTTSKNQIQDASGCIPGLIAGSGPALGIIDDMVNGNAVGGIAGGLGGAIGLGDNGEEDQQNSLFGLEHPLEERQSPGVVLSNVLGGDNTPIDGALGGIQPSREVHVALDVLN</sequence>
<protein>
    <submittedName>
        <fullName evidence="1">Uncharacterized protein</fullName>
    </submittedName>
</protein>